<feature type="compositionally biased region" description="Polar residues" evidence="1">
    <location>
        <begin position="1"/>
        <end position="18"/>
    </location>
</feature>
<dbReference type="AlphaFoldDB" id="A0A8H6W3Y3"/>
<dbReference type="RefSeq" id="XP_037221024.1">
    <property type="nucleotide sequence ID" value="XM_037363103.1"/>
</dbReference>
<dbReference type="OrthoDB" id="3036635at2759"/>
<evidence type="ECO:0000313" key="2">
    <source>
        <dbReference type="EMBL" id="KAF7304052.1"/>
    </source>
</evidence>
<protein>
    <submittedName>
        <fullName evidence="2">Uncharacterized protein</fullName>
    </submittedName>
</protein>
<accession>A0A8H6W3Y3</accession>
<gene>
    <name evidence="2" type="ORF">MIND_00636500</name>
</gene>
<dbReference type="Pfam" id="PF12223">
    <property type="entry name" value="DUF3602"/>
    <property type="match status" value="1"/>
</dbReference>
<keyword evidence="3" id="KW-1185">Reference proteome</keyword>
<comment type="caution">
    <text evidence="2">The sequence shown here is derived from an EMBL/GenBank/DDBJ whole genome shotgun (WGS) entry which is preliminary data.</text>
</comment>
<organism evidence="2 3">
    <name type="scientific">Mycena indigotica</name>
    <dbReference type="NCBI Taxonomy" id="2126181"/>
    <lineage>
        <taxon>Eukaryota</taxon>
        <taxon>Fungi</taxon>
        <taxon>Dikarya</taxon>
        <taxon>Basidiomycota</taxon>
        <taxon>Agaricomycotina</taxon>
        <taxon>Agaricomycetes</taxon>
        <taxon>Agaricomycetidae</taxon>
        <taxon>Agaricales</taxon>
        <taxon>Marasmiineae</taxon>
        <taxon>Mycenaceae</taxon>
        <taxon>Mycena</taxon>
    </lineage>
</organism>
<feature type="compositionally biased region" description="Basic and acidic residues" evidence="1">
    <location>
        <begin position="29"/>
        <end position="40"/>
    </location>
</feature>
<feature type="region of interest" description="Disordered" evidence="1">
    <location>
        <begin position="1"/>
        <end position="99"/>
    </location>
</feature>
<sequence>MPHQQHQQSATNNRSFTGRISALSASLRGRQEGEGNEGRESAAPATAIEPSRGHFAGRAGLGNYFNDNAQQQQDEEFPWPRGRQRTRGSHSTGRGGYGNIAAAQAHSSHEWAYSNQEQEILRAHADARRMAIPVGRGGYGNIAHARALAAATATRSQSIDPVTAPTAMSFRVPLPVPGYRARPKLNAKECYYGSDAEDSESDSD</sequence>
<reference evidence="2" key="1">
    <citation type="submission" date="2020-05" db="EMBL/GenBank/DDBJ databases">
        <title>Mycena genomes resolve the evolution of fungal bioluminescence.</title>
        <authorList>
            <person name="Tsai I.J."/>
        </authorList>
    </citation>
    <scope>NUCLEOTIDE SEQUENCE</scope>
    <source>
        <strain evidence="2">171206Taipei</strain>
    </source>
</reference>
<proteinExistence type="predicted"/>
<dbReference type="GeneID" id="59345619"/>
<evidence type="ECO:0000256" key="1">
    <source>
        <dbReference type="SAM" id="MobiDB-lite"/>
    </source>
</evidence>
<dbReference type="InterPro" id="IPR022024">
    <property type="entry name" value="DUF3602"/>
</dbReference>
<dbReference type="Proteomes" id="UP000636479">
    <property type="component" value="Unassembled WGS sequence"/>
</dbReference>
<evidence type="ECO:0000313" key="3">
    <source>
        <dbReference type="Proteomes" id="UP000636479"/>
    </source>
</evidence>
<name>A0A8H6W3Y3_9AGAR</name>
<dbReference type="EMBL" id="JACAZF010000005">
    <property type="protein sequence ID" value="KAF7304052.1"/>
    <property type="molecule type" value="Genomic_DNA"/>
</dbReference>